<accession>A0A5B7GZR5</accession>
<name>A0A5B7GZR5_PORTR</name>
<gene>
    <name evidence="1" type="ORF">E2C01_059947</name>
</gene>
<reference evidence="1 2" key="1">
    <citation type="submission" date="2019-05" db="EMBL/GenBank/DDBJ databases">
        <title>Another draft genome of Portunus trituberculatus and its Hox gene families provides insights of decapod evolution.</title>
        <authorList>
            <person name="Jeong J.-H."/>
            <person name="Song I."/>
            <person name="Kim S."/>
            <person name="Choi T."/>
            <person name="Kim D."/>
            <person name="Ryu S."/>
            <person name="Kim W."/>
        </authorList>
    </citation>
    <scope>NUCLEOTIDE SEQUENCE [LARGE SCALE GENOMIC DNA]</scope>
    <source>
        <tissue evidence="1">Muscle</tissue>
    </source>
</reference>
<sequence length="60" mass="6842">MEHSGPFPLLQTAFTRQFAAIQQGRHRQGEARQHFTPACQLPNAVFRSSPREEMEVSLFA</sequence>
<protein>
    <submittedName>
        <fullName evidence="1">Uncharacterized protein</fullName>
    </submittedName>
</protein>
<evidence type="ECO:0000313" key="2">
    <source>
        <dbReference type="Proteomes" id="UP000324222"/>
    </source>
</evidence>
<evidence type="ECO:0000313" key="1">
    <source>
        <dbReference type="EMBL" id="MPC65811.1"/>
    </source>
</evidence>
<keyword evidence="2" id="KW-1185">Reference proteome</keyword>
<comment type="caution">
    <text evidence="1">The sequence shown here is derived from an EMBL/GenBank/DDBJ whole genome shotgun (WGS) entry which is preliminary data.</text>
</comment>
<proteinExistence type="predicted"/>
<dbReference type="EMBL" id="VSRR010023884">
    <property type="protein sequence ID" value="MPC65811.1"/>
    <property type="molecule type" value="Genomic_DNA"/>
</dbReference>
<dbReference type="AlphaFoldDB" id="A0A5B7GZR5"/>
<organism evidence="1 2">
    <name type="scientific">Portunus trituberculatus</name>
    <name type="common">Swimming crab</name>
    <name type="synonym">Neptunus trituberculatus</name>
    <dbReference type="NCBI Taxonomy" id="210409"/>
    <lineage>
        <taxon>Eukaryota</taxon>
        <taxon>Metazoa</taxon>
        <taxon>Ecdysozoa</taxon>
        <taxon>Arthropoda</taxon>
        <taxon>Crustacea</taxon>
        <taxon>Multicrustacea</taxon>
        <taxon>Malacostraca</taxon>
        <taxon>Eumalacostraca</taxon>
        <taxon>Eucarida</taxon>
        <taxon>Decapoda</taxon>
        <taxon>Pleocyemata</taxon>
        <taxon>Brachyura</taxon>
        <taxon>Eubrachyura</taxon>
        <taxon>Portunoidea</taxon>
        <taxon>Portunidae</taxon>
        <taxon>Portuninae</taxon>
        <taxon>Portunus</taxon>
    </lineage>
</organism>
<dbReference type="Proteomes" id="UP000324222">
    <property type="component" value="Unassembled WGS sequence"/>
</dbReference>